<organism evidence="2 3">
    <name type="scientific">Plectus sambesii</name>
    <dbReference type="NCBI Taxonomy" id="2011161"/>
    <lineage>
        <taxon>Eukaryota</taxon>
        <taxon>Metazoa</taxon>
        <taxon>Ecdysozoa</taxon>
        <taxon>Nematoda</taxon>
        <taxon>Chromadorea</taxon>
        <taxon>Plectida</taxon>
        <taxon>Plectina</taxon>
        <taxon>Plectoidea</taxon>
        <taxon>Plectidae</taxon>
        <taxon>Plectus</taxon>
    </lineage>
</organism>
<protein>
    <submittedName>
        <fullName evidence="3">Integrase catalytic domain-containing protein</fullName>
    </submittedName>
</protein>
<dbReference type="PROSITE" id="PS50994">
    <property type="entry name" value="INTEGRASE"/>
    <property type="match status" value="1"/>
</dbReference>
<feature type="domain" description="Integrase catalytic" evidence="1">
    <location>
        <begin position="1"/>
        <end position="118"/>
    </location>
</feature>
<dbReference type="GO" id="GO:0015074">
    <property type="term" value="P:DNA integration"/>
    <property type="evidence" value="ECO:0007669"/>
    <property type="project" value="InterPro"/>
</dbReference>
<dbReference type="GO" id="GO:0003676">
    <property type="term" value="F:nucleic acid binding"/>
    <property type="evidence" value="ECO:0007669"/>
    <property type="project" value="InterPro"/>
</dbReference>
<dbReference type="AlphaFoldDB" id="A0A914UTN6"/>
<dbReference type="Gene3D" id="3.30.420.10">
    <property type="entry name" value="Ribonuclease H-like superfamily/Ribonuclease H"/>
    <property type="match status" value="1"/>
</dbReference>
<dbReference type="Proteomes" id="UP000887566">
    <property type="component" value="Unplaced"/>
</dbReference>
<proteinExistence type="predicted"/>
<evidence type="ECO:0000313" key="3">
    <source>
        <dbReference type="WBParaSite" id="PSAMB.scaffold12513size2731.g34962.t1"/>
    </source>
</evidence>
<name>A0A914UTN6_9BILA</name>
<accession>A0A914UTN6</accession>
<evidence type="ECO:0000313" key="2">
    <source>
        <dbReference type="Proteomes" id="UP000887566"/>
    </source>
</evidence>
<evidence type="ECO:0000259" key="1">
    <source>
        <dbReference type="PROSITE" id="PS50994"/>
    </source>
</evidence>
<dbReference type="InterPro" id="IPR036397">
    <property type="entry name" value="RNaseH_sf"/>
</dbReference>
<sequence>MGTETTAQKTIQVLERIFDFCGPCTAIVSDNGPPFNSQEMTVFYNKYIIEHINSPAYHPQSNGLCERFVRSFKEDMQKLKNGGVTNKLKALSSFLRSYRWTPHSTTGIAPAEYFFNRKIRTELACLHPAAVLPSTPVTITNGKFKFAQPLLMVLSDEQIFGVDGRKRRGIIAIDATQNAMLGIGAVRRHVAVDGWGPPPVARISVF</sequence>
<dbReference type="InterPro" id="IPR001584">
    <property type="entry name" value="Integrase_cat-core"/>
</dbReference>
<keyword evidence="2" id="KW-1185">Reference proteome</keyword>
<dbReference type="PANTHER" id="PTHR37984:SF5">
    <property type="entry name" value="PROTEIN NYNRIN-LIKE"/>
    <property type="match status" value="1"/>
</dbReference>
<dbReference type="WBParaSite" id="PSAMB.scaffold12513size2731.g34962.t1">
    <property type="protein sequence ID" value="PSAMB.scaffold12513size2731.g34962.t1"/>
    <property type="gene ID" value="PSAMB.scaffold12513size2731.g34962"/>
</dbReference>
<dbReference type="SUPFAM" id="SSF53098">
    <property type="entry name" value="Ribonuclease H-like"/>
    <property type="match status" value="1"/>
</dbReference>
<reference evidence="3" key="1">
    <citation type="submission" date="2022-11" db="UniProtKB">
        <authorList>
            <consortium name="WormBaseParasite"/>
        </authorList>
    </citation>
    <scope>IDENTIFICATION</scope>
</reference>
<dbReference type="InterPro" id="IPR012337">
    <property type="entry name" value="RNaseH-like_sf"/>
</dbReference>
<dbReference type="PANTHER" id="PTHR37984">
    <property type="entry name" value="PROTEIN CBG26694"/>
    <property type="match status" value="1"/>
</dbReference>
<dbReference type="InterPro" id="IPR050951">
    <property type="entry name" value="Retrovirus_Pol_polyprotein"/>
</dbReference>